<feature type="compositionally biased region" description="Polar residues" evidence="2">
    <location>
        <begin position="697"/>
        <end position="720"/>
    </location>
</feature>
<feature type="region of interest" description="Disordered" evidence="2">
    <location>
        <begin position="177"/>
        <end position="218"/>
    </location>
</feature>
<evidence type="ECO:0000313" key="5">
    <source>
        <dbReference type="Proteomes" id="UP000274756"/>
    </source>
</evidence>
<dbReference type="WBParaSite" id="DME_0000332701-mRNA-1">
    <property type="protein sequence ID" value="DME_0000332701-mRNA-1"/>
    <property type="gene ID" value="DME_0000332701"/>
</dbReference>
<feature type="compositionally biased region" description="Basic and acidic residues" evidence="2">
    <location>
        <begin position="195"/>
        <end position="209"/>
    </location>
</feature>
<name>A0A158Q3W3_DRAME</name>
<feature type="compositionally biased region" description="Polar residues" evidence="2">
    <location>
        <begin position="178"/>
        <end position="192"/>
    </location>
</feature>
<dbReference type="Proteomes" id="UP000274756">
    <property type="component" value="Unassembled WGS sequence"/>
</dbReference>
<evidence type="ECO:0000256" key="1">
    <source>
        <dbReference type="SAM" id="Coils"/>
    </source>
</evidence>
<dbReference type="EMBL" id="UYYG01001160">
    <property type="protein sequence ID" value="VDN57513.1"/>
    <property type="molecule type" value="Genomic_DNA"/>
</dbReference>
<feature type="coiled-coil region" evidence="1">
    <location>
        <begin position="907"/>
        <end position="934"/>
    </location>
</feature>
<accession>A0A158Q3W3</accession>
<evidence type="ECO:0000313" key="3">
    <source>
        <dbReference type="EMBL" id="VDN57513.1"/>
    </source>
</evidence>
<dbReference type="OrthoDB" id="5866868at2759"/>
<gene>
    <name evidence="3" type="ORF">DME_LOCUS7486</name>
</gene>
<feature type="compositionally biased region" description="Polar residues" evidence="2">
    <location>
        <begin position="385"/>
        <end position="402"/>
    </location>
</feature>
<organism evidence="4 6">
    <name type="scientific">Dracunculus medinensis</name>
    <name type="common">Guinea worm</name>
    <dbReference type="NCBI Taxonomy" id="318479"/>
    <lineage>
        <taxon>Eukaryota</taxon>
        <taxon>Metazoa</taxon>
        <taxon>Ecdysozoa</taxon>
        <taxon>Nematoda</taxon>
        <taxon>Chromadorea</taxon>
        <taxon>Rhabditida</taxon>
        <taxon>Spirurina</taxon>
        <taxon>Dracunculoidea</taxon>
        <taxon>Dracunculidae</taxon>
        <taxon>Dracunculus</taxon>
    </lineage>
</organism>
<feature type="region of interest" description="Disordered" evidence="2">
    <location>
        <begin position="740"/>
        <end position="764"/>
    </location>
</feature>
<keyword evidence="1" id="KW-0175">Coiled coil</keyword>
<reference evidence="3 5" key="2">
    <citation type="submission" date="2018-11" db="EMBL/GenBank/DDBJ databases">
        <authorList>
            <consortium name="Pathogen Informatics"/>
        </authorList>
    </citation>
    <scope>NUCLEOTIDE SEQUENCE [LARGE SCALE GENOMIC DNA]</scope>
</reference>
<dbReference type="STRING" id="318479.A0A158Q3W3"/>
<proteinExistence type="predicted"/>
<feature type="region of interest" description="Disordered" evidence="2">
    <location>
        <begin position="692"/>
        <end position="720"/>
    </location>
</feature>
<feature type="region of interest" description="Disordered" evidence="2">
    <location>
        <begin position="383"/>
        <end position="408"/>
    </location>
</feature>
<dbReference type="Proteomes" id="UP000038040">
    <property type="component" value="Unplaced"/>
</dbReference>
<keyword evidence="5" id="KW-1185">Reference proteome</keyword>
<sequence>MKSTAAAESKSPSKCENIPFVELESPSLKEHSITAIRQEEHSNAAATAAALATTAATPIVTAIYPSYSMRFEPINRESNSKLRNSIPSLKNSLEKSFFSSENNLKLMDAKNYNGGHCGSTRDKKKFFEMIANSVTQRQPSQMDHLLNRKIEMGGSLAIQSDQNTVISGYDSVGEDFAGTTTTDEISGNSSPTLIEDPKANDGPHDEVRSKTTQISDHMSYHTTFTDSTLTQKMQSQPLSTYEMQLANEKSVQEVSKFISSKYQILFAKCQKICGQCDKQQGIDAFKKLKQSVNLFEENLAFNPGIIENRSNNYQNIPATNLTSDKKPETLMSVVYEPNEIQSVTSYGAPCDLKSENPFEQKFTSHQQTTEKSASSVERLAETAFQEKSPSNVDNSPQSNIPVQTKPPKMVPAVPQIRHQKNDSVVDKWPLKTNNKEAITKSIIEVPERQSVASLRQKIASKLEVKSPCSTMPSNAIASGSSQQKQVPYQNYLQTDTRILSPSKPTIPASTTNCSYQVHEPVQRHISCVTPVSFSMPKLSHSSSQQFTAPYQLQENSTDLLRRNNSVPQLVFNVSSLDNNNTGSFDNSIYKNNSRSELSYKPSGNMEALNVKIHESDSAIDLIPPAKPPPILNGNIPDHYYSGHVLVSPSTISMDSTQPEMPVFSTPFELRSSNNTFLPSSTTYSSITSSIHSDLSKHNSSVSNSDIKSRNMTKPFSDETSNSQWYRRMYNKMHRIDNAGAWTPTSRLESKSVQNDQRPIRSKSVGRYAESSECVEETINQWKDEHSKLSSMQKLRTISPTYGSYRNMIIASPNTSKNLFALEKSKTDHFHIPPYRLENKCYRSASCHFPVFSSSSCHHSASSTNCMFCYCPRHEISWSEIEFLYKTLGKHEIHNEIFKEQISKNIKNAAIHRKLEEATNELQIFIDQLTNLQKLSFIGLK</sequence>
<evidence type="ECO:0000313" key="4">
    <source>
        <dbReference type="Proteomes" id="UP000038040"/>
    </source>
</evidence>
<dbReference type="AlphaFoldDB" id="A0A158Q3W3"/>
<feature type="compositionally biased region" description="Polar residues" evidence="2">
    <location>
        <begin position="742"/>
        <end position="756"/>
    </location>
</feature>
<reference evidence="6" key="1">
    <citation type="submission" date="2016-04" db="UniProtKB">
        <authorList>
            <consortium name="WormBaseParasite"/>
        </authorList>
    </citation>
    <scope>IDENTIFICATION</scope>
</reference>
<protein>
    <submittedName>
        <fullName evidence="6">PH domain-containing protein</fullName>
    </submittedName>
</protein>
<evidence type="ECO:0000313" key="6">
    <source>
        <dbReference type="WBParaSite" id="DME_0000332701-mRNA-1"/>
    </source>
</evidence>
<evidence type="ECO:0000256" key="2">
    <source>
        <dbReference type="SAM" id="MobiDB-lite"/>
    </source>
</evidence>